<dbReference type="PROSITE" id="PS51077">
    <property type="entry name" value="HTH_ICLR"/>
    <property type="match status" value="1"/>
</dbReference>
<dbReference type="InterPro" id="IPR036388">
    <property type="entry name" value="WH-like_DNA-bd_sf"/>
</dbReference>
<evidence type="ECO:0000256" key="1">
    <source>
        <dbReference type="ARBA" id="ARBA00023015"/>
    </source>
</evidence>
<dbReference type="InterPro" id="IPR005471">
    <property type="entry name" value="Tscrpt_reg_IclR_N"/>
</dbReference>
<dbReference type="Pfam" id="PF01614">
    <property type="entry name" value="IclR_C"/>
    <property type="match status" value="1"/>
</dbReference>
<comment type="caution">
    <text evidence="6">The sequence shown here is derived from an EMBL/GenBank/DDBJ whole genome shotgun (WGS) entry which is preliminary data.</text>
</comment>
<dbReference type="InterPro" id="IPR050707">
    <property type="entry name" value="HTH_MetabolicPath_Reg"/>
</dbReference>
<dbReference type="Gene3D" id="1.10.10.10">
    <property type="entry name" value="Winged helix-like DNA-binding domain superfamily/Winged helix DNA-binding domain"/>
    <property type="match status" value="1"/>
</dbReference>
<evidence type="ECO:0000256" key="2">
    <source>
        <dbReference type="ARBA" id="ARBA00023125"/>
    </source>
</evidence>
<dbReference type="Gene3D" id="3.30.450.40">
    <property type="match status" value="1"/>
</dbReference>
<proteinExistence type="predicted"/>
<feature type="domain" description="HTH iclR-type" evidence="4">
    <location>
        <begin position="11"/>
        <end position="72"/>
    </location>
</feature>
<dbReference type="InterPro" id="IPR029016">
    <property type="entry name" value="GAF-like_dom_sf"/>
</dbReference>
<sequence>MKPSTSSGETLGAVQKACRVLAELSGPGPHRLSNIVANTGLNKATALRLLDALGEEGFVQRYPVDKTYALGNGAFAMHASVSRRVSLPASAHTSLMRVAEVTGDTTCLSVPCGSHSVCIDREEGSNPWRVNYLQVGRRLPLGVGSAGMALIAWLPDEEVEQMIARNRVVLAARFPRVGPERIRREVQLSRERGYSLSASVVTEGTGGLSVPILDMQGRPVAAIGASALVERLVKREVMLAELLIDEASRIESALHGRDGTDRAAHCSTAAQTTSMREISDVHA</sequence>
<dbReference type="SMART" id="SM00346">
    <property type="entry name" value="HTH_ICLR"/>
    <property type="match status" value="1"/>
</dbReference>
<evidence type="ECO:0000259" key="4">
    <source>
        <dbReference type="PROSITE" id="PS51077"/>
    </source>
</evidence>
<dbReference type="InterPro" id="IPR014757">
    <property type="entry name" value="Tscrpt_reg_IclR_C"/>
</dbReference>
<dbReference type="SUPFAM" id="SSF46785">
    <property type="entry name" value="Winged helix' DNA-binding domain"/>
    <property type="match status" value="1"/>
</dbReference>
<name>A0ABU5DP18_9BURK</name>
<dbReference type="Pfam" id="PF09339">
    <property type="entry name" value="HTH_IclR"/>
    <property type="match status" value="1"/>
</dbReference>
<organism evidence="6 7">
    <name type="scientific">Roseateles agri</name>
    <dbReference type="NCBI Taxonomy" id="3098619"/>
    <lineage>
        <taxon>Bacteria</taxon>
        <taxon>Pseudomonadati</taxon>
        <taxon>Pseudomonadota</taxon>
        <taxon>Betaproteobacteria</taxon>
        <taxon>Burkholderiales</taxon>
        <taxon>Sphaerotilaceae</taxon>
        <taxon>Roseateles</taxon>
    </lineage>
</organism>
<evidence type="ECO:0000256" key="3">
    <source>
        <dbReference type="ARBA" id="ARBA00023163"/>
    </source>
</evidence>
<reference evidence="6 7" key="1">
    <citation type="submission" date="2023-11" db="EMBL/GenBank/DDBJ databases">
        <title>Paucibacter sp. nov., isolated from fresh soil in Korea.</title>
        <authorList>
            <person name="Le N.T.T."/>
        </authorList>
    </citation>
    <scope>NUCLEOTIDE SEQUENCE [LARGE SCALE GENOMIC DNA]</scope>
    <source>
        <strain evidence="6 7">R3-3</strain>
    </source>
</reference>
<keyword evidence="7" id="KW-1185">Reference proteome</keyword>
<dbReference type="EMBL" id="JAXCLA010000009">
    <property type="protein sequence ID" value="MDY0748058.1"/>
    <property type="molecule type" value="Genomic_DNA"/>
</dbReference>
<dbReference type="RefSeq" id="WP_320426024.1">
    <property type="nucleotide sequence ID" value="NZ_JAXCLA010000009.1"/>
</dbReference>
<accession>A0ABU5DP18</accession>
<protein>
    <submittedName>
        <fullName evidence="6">IclR family transcriptional regulator</fullName>
    </submittedName>
</protein>
<dbReference type="InterPro" id="IPR036390">
    <property type="entry name" value="WH_DNA-bd_sf"/>
</dbReference>
<gene>
    <name evidence="6" type="ORF">SNE35_26395</name>
</gene>
<keyword evidence="3" id="KW-0804">Transcription</keyword>
<evidence type="ECO:0000259" key="5">
    <source>
        <dbReference type="PROSITE" id="PS51078"/>
    </source>
</evidence>
<dbReference type="SUPFAM" id="SSF55781">
    <property type="entry name" value="GAF domain-like"/>
    <property type="match status" value="1"/>
</dbReference>
<feature type="domain" description="IclR-ED" evidence="5">
    <location>
        <begin position="73"/>
        <end position="257"/>
    </location>
</feature>
<keyword evidence="2" id="KW-0238">DNA-binding</keyword>
<dbReference type="PROSITE" id="PS51078">
    <property type="entry name" value="ICLR_ED"/>
    <property type="match status" value="1"/>
</dbReference>
<dbReference type="PANTHER" id="PTHR30136">
    <property type="entry name" value="HELIX-TURN-HELIX TRANSCRIPTIONAL REGULATOR, ICLR FAMILY"/>
    <property type="match status" value="1"/>
</dbReference>
<dbReference type="Proteomes" id="UP001285263">
    <property type="component" value="Unassembled WGS sequence"/>
</dbReference>
<dbReference type="PANTHER" id="PTHR30136:SF39">
    <property type="entry name" value="TRANSCRIPTIONAL REGULATORY PROTEIN"/>
    <property type="match status" value="1"/>
</dbReference>
<keyword evidence="1" id="KW-0805">Transcription regulation</keyword>
<evidence type="ECO:0000313" key="7">
    <source>
        <dbReference type="Proteomes" id="UP001285263"/>
    </source>
</evidence>
<evidence type="ECO:0000313" key="6">
    <source>
        <dbReference type="EMBL" id="MDY0748058.1"/>
    </source>
</evidence>